<accession>A0A2T5BB00</accession>
<dbReference type="OrthoDB" id="8100807at2"/>
<evidence type="ECO:0000313" key="2">
    <source>
        <dbReference type="Proteomes" id="UP000241247"/>
    </source>
</evidence>
<dbReference type="EMBL" id="PZZZ01000003">
    <property type="protein sequence ID" value="PTM96139.1"/>
    <property type="molecule type" value="Genomic_DNA"/>
</dbReference>
<dbReference type="Proteomes" id="UP000241247">
    <property type="component" value="Unassembled WGS sequence"/>
</dbReference>
<name>A0A2T5BB00_MYCDI</name>
<sequence length="137" mass="15760">MRRNFIRKRQKLKAIDRIDAISSNGWFDNRQPNQDWLRDYLSTLYDRGLVLYDELIACGTAAARHRFSPHGEETGAKKGVFGPEDVALMTSIFWLANQNPTLPKDSEEAQQMARRVMRLYEAGCQDPDCALRLLKSI</sequence>
<reference evidence="1 2" key="1">
    <citation type="submission" date="2018-04" db="EMBL/GenBank/DDBJ databases">
        <title>Genomic Encyclopedia of Type Strains, Phase IV (KMG-IV): sequencing the most valuable type-strain genomes for metagenomic binning, comparative biology and taxonomic classification.</title>
        <authorList>
            <person name="Goeker M."/>
        </authorList>
    </citation>
    <scope>NUCLEOTIDE SEQUENCE [LARGE SCALE GENOMIC DNA]</scope>
    <source>
        <strain evidence="1 2">DSM 7138</strain>
    </source>
</reference>
<keyword evidence="2" id="KW-1185">Reference proteome</keyword>
<dbReference type="RefSeq" id="WP_108002222.1">
    <property type="nucleotide sequence ID" value="NZ_JBHEEX010000009.1"/>
</dbReference>
<proteinExistence type="predicted"/>
<comment type="caution">
    <text evidence="1">The sequence shown here is derived from an EMBL/GenBank/DDBJ whole genome shotgun (WGS) entry which is preliminary data.</text>
</comment>
<organism evidence="1 2">
    <name type="scientific">Mycoplana dimorpha</name>
    <dbReference type="NCBI Taxonomy" id="28320"/>
    <lineage>
        <taxon>Bacteria</taxon>
        <taxon>Pseudomonadati</taxon>
        <taxon>Pseudomonadota</taxon>
        <taxon>Alphaproteobacteria</taxon>
        <taxon>Hyphomicrobiales</taxon>
        <taxon>Rhizobiaceae</taxon>
        <taxon>Mycoplana</taxon>
    </lineage>
</organism>
<protein>
    <submittedName>
        <fullName evidence="1">Uncharacterized protein</fullName>
    </submittedName>
</protein>
<gene>
    <name evidence="1" type="ORF">C7449_103153</name>
</gene>
<dbReference type="AlphaFoldDB" id="A0A2T5BB00"/>
<evidence type="ECO:0000313" key="1">
    <source>
        <dbReference type="EMBL" id="PTM96139.1"/>
    </source>
</evidence>